<organism evidence="1 2">
    <name type="scientific">Photobacterium marinum</name>
    <dbReference type="NCBI Taxonomy" id="1056511"/>
    <lineage>
        <taxon>Bacteria</taxon>
        <taxon>Pseudomonadati</taxon>
        <taxon>Pseudomonadota</taxon>
        <taxon>Gammaproteobacteria</taxon>
        <taxon>Vibrionales</taxon>
        <taxon>Vibrionaceae</taxon>
        <taxon>Photobacterium</taxon>
    </lineage>
</organism>
<dbReference type="AlphaFoldDB" id="L8JB19"/>
<reference evidence="1 2" key="1">
    <citation type="submission" date="2012-12" db="EMBL/GenBank/DDBJ databases">
        <title>Genome Assembly of Photobacterium sp. AK15.</title>
        <authorList>
            <person name="Khatri I."/>
            <person name="Vaidya B."/>
            <person name="Srinivas T.N.R."/>
            <person name="Subramanian S."/>
            <person name="Pinnaka A."/>
        </authorList>
    </citation>
    <scope>NUCLEOTIDE SEQUENCE [LARGE SCALE GENOMIC DNA]</scope>
    <source>
        <strain evidence="1 2">AK15</strain>
    </source>
</reference>
<accession>L8JB19</accession>
<dbReference type="RefSeq" id="WP_007465109.1">
    <property type="nucleotide sequence ID" value="NZ_AMZO01000013.1"/>
</dbReference>
<dbReference type="Proteomes" id="UP000011134">
    <property type="component" value="Unassembled WGS sequence"/>
</dbReference>
<sequence length="422" mass="47517">MIVDYNGNPLSLETKQEYAVNNPNLLALLADGENTQVAGMDVSGSKSMRHSTVYACIRVISEALGQLKPKLFKIDGGVKKEISNESSQLSNVLTRQPNDFQTWNEFLEQIAIHLCVDGNFYAYVNRNSRGVPVEIIPFLPSQVSINTAIDGSVYYDCSFGGEPEQPTEFKRLTEHNILHIRFMTFDGLHGMSPIAFNRGSIGLSMAAAKHGEQFFTNSATPNGIIRTEKSLSEKAIKRLKQGWNNLHKGVTNSNKLAVLEDGLEFQQVSISNKDSQFLETRKYQRSEICGIFRVPLHMIGDLERATFSNIEEQSISFYRDSISPYIEKISARINRMLNTGKHKNYHFELDYSHLIKGDTKAQIELTKELFSMGALTLNEVREMFGLEPFEKGGDQHVVATNNYTFGKLGEKPKETEIPKNEE</sequence>
<evidence type="ECO:0000313" key="2">
    <source>
        <dbReference type="Proteomes" id="UP000011134"/>
    </source>
</evidence>
<proteinExistence type="predicted"/>
<dbReference type="Pfam" id="PF04860">
    <property type="entry name" value="Phage_portal"/>
    <property type="match status" value="1"/>
</dbReference>
<dbReference type="NCBIfam" id="TIGR01537">
    <property type="entry name" value="portal_HK97"/>
    <property type="match status" value="1"/>
</dbReference>
<dbReference type="InterPro" id="IPR006427">
    <property type="entry name" value="Portal_HK97"/>
</dbReference>
<dbReference type="InterPro" id="IPR006944">
    <property type="entry name" value="Phage/GTA_portal"/>
</dbReference>
<dbReference type="EMBL" id="AMZO01000013">
    <property type="protein sequence ID" value="ELR66055.1"/>
    <property type="molecule type" value="Genomic_DNA"/>
</dbReference>
<name>L8JB19_9GAMM</name>
<comment type="caution">
    <text evidence="1">The sequence shown here is derived from an EMBL/GenBank/DDBJ whole genome shotgun (WGS) entry which is preliminary data.</text>
</comment>
<protein>
    <submittedName>
        <fullName evidence="1">Phage portal protein</fullName>
    </submittedName>
</protein>
<evidence type="ECO:0000313" key="1">
    <source>
        <dbReference type="EMBL" id="ELR66055.1"/>
    </source>
</evidence>
<dbReference type="PATRIC" id="fig|1056511.3.peg.1986"/>
<dbReference type="OrthoDB" id="5449776at2"/>
<gene>
    <name evidence="1" type="ORF">C942_00497</name>
</gene>
<keyword evidence="2" id="KW-1185">Reference proteome</keyword>